<organism evidence="12">
    <name type="scientific">Siphoviridae sp. ctoyo6</name>
    <dbReference type="NCBI Taxonomy" id="2825674"/>
    <lineage>
        <taxon>Viruses</taxon>
        <taxon>Duplodnaviria</taxon>
        <taxon>Heunggongvirae</taxon>
        <taxon>Uroviricota</taxon>
        <taxon>Caudoviricetes</taxon>
    </lineage>
</organism>
<dbReference type="GO" id="GO:0016740">
    <property type="term" value="F:transferase activity"/>
    <property type="evidence" value="ECO:0007669"/>
    <property type="project" value="UniProtKB-KW"/>
</dbReference>
<protein>
    <recommendedName>
        <fullName evidence="2">Integrase</fullName>
    </recommendedName>
</protein>
<dbReference type="InterPro" id="IPR013762">
    <property type="entry name" value="Integrase-like_cat_sf"/>
</dbReference>
<dbReference type="PANTHER" id="PTHR30349">
    <property type="entry name" value="PHAGE INTEGRASE-RELATED"/>
    <property type="match status" value="1"/>
</dbReference>
<dbReference type="Gene3D" id="1.10.150.130">
    <property type="match status" value="1"/>
</dbReference>
<dbReference type="Gene3D" id="1.10.443.10">
    <property type="entry name" value="Intergrase catalytic core"/>
    <property type="match status" value="1"/>
</dbReference>
<comment type="similarity">
    <text evidence="1">Belongs to the 'phage' integrase family.</text>
</comment>
<accession>A0A8S5U348</accession>
<dbReference type="PANTHER" id="PTHR30349:SF41">
    <property type="entry name" value="INTEGRASE_RECOMBINASE PROTEIN MJ0367-RELATED"/>
    <property type="match status" value="1"/>
</dbReference>
<dbReference type="InterPro" id="IPR050090">
    <property type="entry name" value="Tyrosine_recombinase_XerCD"/>
</dbReference>
<keyword evidence="4" id="KW-0378">Hydrolase</keyword>
<evidence type="ECO:0000256" key="3">
    <source>
        <dbReference type="ARBA" id="ARBA00022679"/>
    </source>
</evidence>
<dbReference type="PROSITE" id="PS51900">
    <property type="entry name" value="CB"/>
    <property type="match status" value="1"/>
</dbReference>
<evidence type="ECO:0000256" key="7">
    <source>
        <dbReference type="ARBA" id="ARBA00023172"/>
    </source>
</evidence>
<evidence type="ECO:0000256" key="5">
    <source>
        <dbReference type="ARBA" id="ARBA00022908"/>
    </source>
</evidence>
<reference evidence="12" key="1">
    <citation type="journal article" date="2021" name="Proc. Natl. Acad. Sci. U.S.A.">
        <title>A Catalog of Tens of Thousands of Viruses from Human Metagenomes Reveals Hidden Associations with Chronic Diseases.</title>
        <authorList>
            <person name="Tisza M.J."/>
            <person name="Buck C.B."/>
        </authorList>
    </citation>
    <scope>NUCLEOTIDE SEQUENCE</scope>
    <source>
        <strain evidence="12">Ctoyo6</strain>
    </source>
</reference>
<evidence type="ECO:0000259" key="11">
    <source>
        <dbReference type="PROSITE" id="PS51900"/>
    </source>
</evidence>
<dbReference type="InterPro" id="IPR011010">
    <property type="entry name" value="DNA_brk_join_enz"/>
</dbReference>
<evidence type="ECO:0000256" key="9">
    <source>
        <dbReference type="PROSITE-ProRule" id="PRU01248"/>
    </source>
</evidence>
<evidence type="ECO:0000256" key="6">
    <source>
        <dbReference type="ARBA" id="ARBA00023125"/>
    </source>
</evidence>
<evidence type="ECO:0000259" key="10">
    <source>
        <dbReference type="PROSITE" id="PS51898"/>
    </source>
</evidence>
<dbReference type="GO" id="GO:0006310">
    <property type="term" value="P:DNA recombination"/>
    <property type="evidence" value="ECO:0007669"/>
    <property type="project" value="UniProtKB-KW"/>
</dbReference>
<keyword evidence="7" id="KW-0233">DNA recombination</keyword>
<dbReference type="CDD" id="cd01189">
    <property type="entry name" value="INT_ICEBs1_C_like"/>
    <property type="match status" value="1"/>
</dbReference>
<evidence type="ECO:0000256" key="4">
    <source>
        <dbReference type="ARBA" id="ARBA00022801"/>
    </source>
</evidence>
<evidence type="ECO:0000313" key="12">
    <source>
        <dbReference type="EMBL" id="DAF88866.1"/>
    </source>
</evidence>
<dbReference type="GO" id="GO:0016787">
    <property type="term" value="F:hydrolase activity"/>
    <property type="evidence" value="ECO:0007669"/>
    <property type="project" value="UniProtKB-KW"/>
</dbReference>
<dbReference type="PROSITE" id="PS51898">
    <property type="entry name" value="TYR_RECOMBINASE"/>
    <property type="match status" value="1"/>
</dbReference>
<evidence type="ECO:0000256" key="2">
    <source>
        <dbReference type="ARBA" id="ARBA00016082"/>
    </source>
</evidence>
<evidence type="ECO:0000256" key="8">
    <source>
        <dbReference type="ARBA" id="ARBA00023195"/>
    </source>
</evidence>
<sequence length="338" mass="39059">MAKAQKLPSGNWRVRVLDYTDSLGKRHMKSFTADTKREAELLATQYYCNRPTQEKEFTVKEGMDIYISSREGVISPSTIRCYKLNFKNHMTSIQDMPIKKIRNEDLQRWIQDLSADRSPKTVRNVYGQFISMVNTLYPDLRFRVVLPQRKGSNLYVPTDNDVCALIEEFKSYDKNMLIACCLAAYGTLRRSEICALDASDISGNVIHVHAAMILDENNNWITKVPKTKSSDRYINMPDFVIDLLPSEGKIVKINPNELTQRFINAIDRLQIPKFRFHDLRHYSASVMHAIGVPDVYIMQRGGWSSDATLKNIYRGSMDDFQKKFTEMTNSHFEKINKS</sequence>
<feature type="domain" description="Tyr recombinase" evidence="10">
    <location>
        <begin position="149"/>
        <end position="326"/>
    </location>
</feature>
<dbReference type="Pfam" id="PF00589">
    <property type="entry name" value="Phage_integrase"/>
    <property type="match status" value="1"/>
</dbReference>
<keyword evidence="3" id="KW-0808">Transferase</keyword>
<dbReference type="Pfam" id="PF14659">
    <property type="entry name" value="Phage_int_SAM_3"/>
    <property type="match status" value="1"/>
</dbReference>
<dbReference type="SUPFAM" id="SSF56349">
    <property type="entry name" value="DNA breaking-rejoining enzymes"/>
    <property type="match status" value="1"/>
</dbReference>
<dbReference type="GO" id="GO:0003677">
    <property type="term" value="F:DNA binding"/>
    <property type="evidence" value="ECO:0007669"/>
    <property type="project" value="UniProtKB-UniRule"/>
</dbReference>
<dbReference type="GO" id="GO:0015074">
    <property type="term" value="P:DNA integration"/>
    <property type="evidence" value="ECO:0007669"/>
    <property type="project" value="UniProtKB-KW"/>
</dbReference>
<keyword evidence="5" id="KW-0229">DNA integration</keyword>
<keyword evidence="8" id="KW-1179">Viral genome integration</keyword>
<evidence type="ECO:0000256" key="1">
    <source>
        <dbReference type="ARBA" id="ARBA00008857"/>
    </source>
</evidence>
<dbReference type="EMBL" id="BK015998">
    <property type="protein sequence ID" value="DAF88866.1"/>
    <property type="molecule type" value="Genomic_DNA"/>
</dbReference>
<name>A0A8S5U348_9CAUD</name>
<feature type="domain" description="Core-binding (CB)" evidence="11">
    <location>
        <begin position="57"/>
        <end position="137"/>
    </location>
</feature>
<dbReference type="InterPro" id="IPR010998">
    <property type="entry name" value="Integrase_recombinase_N"/>
</dbReference>
<dbReference type="InterPro" id="IPR004107">
    <property type="entry name" value="Integrase_SAM-like_N"/>
</dbReference>
<keyword evidence="6 9" id="KW-0238">DNA-binding</keyword>
<dbReference type="GO" id="GO:0044826">
    <property type="term" value="P:viral genome integration into host DNA"/>
    <property type="evidence" value="ECO:0007669"/>
    <property type="project" value="UniProtKB-KW"/>
</dbReference>
<dbReference type="GO" id="GO:0075713">
    <property type="term" value="P:establishment of integrated proviral latency"/>
    <property type="evidence" value="ECO:0007669"/>
    <property type="project" value="UniProtKB-KW"/>
</dbReference>
<proteinExistence type="inferred from homology"/>
<keyword evidence="8" id="KW-1160">Virus entry into host cell</keyword>
<dbReference type="InterPro" id="IPR002104">
    <property type="entry name" value="Integrase_catalytic"/>
</dbReference>
<dbReference type="InterPro" id="IPR044068">
    <property type="entry name" value="CB"/>
</dbReference>